<keyword evidence="1" id="KW-0175">Coiled coil</keyword>
<evidence type="ECO:0000313" key="3">
    <source>
        <dbReference type="EMBL" id="WOK07317.1"/>
    </source>
</evidence>
<protein>
    <submittedName>
        <fullName evidence="3">Chromosome segregation protein SMC</fullName>
    </submittedName>
</protein>
<feature type="coiled-coil region" evidence="1">
    <location>
        <begin position="71"/>
        <end position="175"/>
    </location>
</feature>
<feature type="transmembrane region" description="Helical" evidence="2">
    <location>
        <begin position="12"/>
        <end position="31"/>
    </location>
</feature>
<proteinExistence type="predicted"/>
<evidence type="ECO:0000313" key="4">
    <source>
        <dbReference type="Proteomes" id="UP001302349"/>
    </source>
</evidence>
<dbReference type="RefSeq" id="WP_317490000.1">
    <property type="nucleotide sequence ID" value="NZ_CP136051.1"/>
</dbReference>
<accession>A0ABZ0IS40</accession>
<organism evidence="3 4">
    <name type="scientific">Imperialibacter roseus</name>
    <dbReference type="NCBI Taxonomy" id="1324217"/>
    <lineage>
        <taxon>Bacteria</taxon>
        <taxon>Pseudomonadati</taxon>
        <taxon>Bacteroidota</taxon>
        <taxon>Cytophagia</taxon>
        <taxon>Cytophagales</taxon>
        <taxon>Flammeovirgaceae</taxon>
        <taxon>Imperialibacter</taxon>
    </lineage>
</organism>
<name>A0ABZ0IS40_9BACT</name>
<evidence type="ECO:0000256" key="2">
    <source>
        <dbReference type="SAM" id="Phobius"/>
    </source>
</evidence>
<keyword evidence="2" id="KW-0812">Transmembrane</keyword>
<keyword evidence="4" id="KW-1185">Reference proteome</keyword>
<evidence type="ECO:0000256" key="1">
    <source>
        <dbReference type="SAM" id="Coils"/>
    </source>
</evidence>
<keyword evidence="2" id="KW-0472">Membrane</keyword>
<dbReference type="Proteomes" id="UP001302349">
    <property type="component" value="Chromosome"/>
</dbReference>
<keyword evidence="2" id="KW-1133">Transmembrane helix</keyword>
<reference evidence="3 4" key="1">
    <citation type="journal article" date="2023" name="Microbiol. Resour. Announc.">
        <title>Complete Genome Sequence of Imperialibacter roseus strain P4T.</title>
        <authorList>
            <person name="Tizabi D.R."/>
            <person name="Bachvaroff T."/>
            <person name="Hill R.T."/>
        </authorList>
    </citation>
    <scope>NUCLEOTIDE SEQUENCE [LARGE SCALE GENOMIC DNA]</scope>
    <source>
        <strain evidence="3 4">P4T</strain>
    </source>
</reference>
<gene>
    <name evidence="3" type="ORF">RT717_01610</name>
</gene>
<sequence length="300" mass="33640">MSEGGSNNKKQQSIVIALAILLLLALVKIGIDYSTNKSLTADNMAKQEELTETYFSLDSVSSELDKRIQTITELGGEIDTLLKVKEQLEKEKEAIRTRSNREIGQLKARVEGYRELLVAQDEEITKLRAINEKLLTENTGLKEEKNELTASIRDLNQSKNKLEEKVALASQLKVENMVIAAVNSRGKETIGEFKNRQIESIKVTFNIAENKVAPVDGKDVLVRIVAPDGNVLFDVTRGSGTFMFDNREMYFTAKQEILFDNTRQKLSFLYNKGSEYALGIHKVEVYTDGYLMGAGSFTVK</sequence>
<dbReference type="EMBL" id="CP136051">
    <property type="protein sequence ID" value="WOK07317.1"/>
    <property type="molecule type" value="Genomic_DNA"/>
</dbReference>